<feature type="domain" description="Protein kinase" evidence="2">
    <location>
        <begin position="273"/>
        <end position="568"/>
    </location>
</feature>
<keyword evidence="4" id="KW-1185">Reference proteome</keyword>
<feature type="transmembrane region" description="Helical" evidence="1">
    <location>
        <begin position="173"/>
        <end position="190"/>
    </location>
</feature>
<dbReference type="SUPFAM" id="SSF52058">
    <property type="entry name" value="L domain-like"/>
    <property type="match status" value="1"/>
</dbReference>
<evidence type="ECO:0000313" key="3">
    <source>
        <dbReference type="EMBL" id="KDO33506.1"/>
    </source>
</evidence>
<dbReference type="Proteomes" id="UP000030745">
    <property type="component" value="Unassembled WGS sequence"/>
</dbReference>
<dbReference type="AlphaFoldDB" id="A0A067D434"/>
<dbReference type="InterPro" id="IPR011009">
    <property type="entry name" value="Kinase-like_dom_sf"/>
</dbReference>
<dbReference type="SUPFAM" id="SSF56112">
    <property type="entry name" value="Protein kinase-like (PK-like)"/>
    <property type="match status" value="1"/>
</dbReference>
<dbReference type="Pfam" id="PF00069">
    <property type="entry name" value="Pkinase"/>
    <property type="match status" value="1"/>
</dbReference>
<dbReference type="GO" id="GO:0004674">
    <property type="term" value="F:protein serine/threonine kinase activity"/>
    <property type="evidence" value="ECO:0007669"/>
    <property type="project" value="TreeGrafter"/>
</dbReference>
<keyword evidence="1" id="KW-1133">Transmembrane helix</keyword>
<proteinExistence type="predicted"/>
<feature type="transmembrane region" description="Helical" evidence="1">
    <location>
        <begin position="202"/>
        <end position="223"/>
    </location>
</feature>
<dbReference type="PANTHER" id="PTHR44329">
    <property type="entry name" value="SERINE/THREONINE-PROTEIN KINASE TNNI3K-RELATED"/>
    <property type="match status" value="1"/>
</dbReference>
<evidence type="ECO:0000256" key="1">
    <source>
        <dbReference type="SAM" id="Phobius"/>
    </source>
</evidence>
<dbReference type="GO" id="GO:0005524">
    <property type="term" value="F:ATP binding"/>
    <property type="evidence" value="ECO:0007669"/>
    <property type="project" value="InterPro"/>
</dbReference>
<evidence type="ECO:0000259" key="2">
    <source>
        <dbReference type="PROSITE" id="PS50011"/>
    </source>
</evidence>
<dbReference type="GeneID" id="24124871"/>
<dbReference type="InterPro" id="IPR000719">
    <property type="entry name" value="Prot_kinase_dom"/>
</dbReference>
<dbReference type="PROSITE" id="PS00108">
    <property type="entry name" value="PROTEIN_KINASE_ST"/>
    <property type="match status" value="1"/>
</dbReference>
<reference evidence="3 4" key="1">
    <citation type="journal article" date="2013" name="PLoS Genet.">
        <title>Distinctive expansion of potential virulence genes in the genome of the oomycete fish pathogen Saprolegnia parasitica.</title>
        <authorList>
            <person name="Jiang R.H."/>
            <person name="de Bruijn I."/>
            <person name="Haas B.J."/>
            <person name="Belmonte R."/>
            <person name="Lobach L."/>
            <person name="Christie J."/>
            <person name="van den Ackerveken G."/>
            <person name="Bottin A."/>
            <person name="Bulone V."/>
            <person name="Diaz-Moreno S.M."/>
            <person name="Dumas B."/>
            <person name="Fan L."/>
            <person name="Gaulin E."/>
            <person name="Govers F."/>
            <person name="Grenville-Briggs L.J."/>
            <person name="Horner N.R."/>
            <person name="Levin J.Z."/>
            <person name="Mammella M."/>
            <person name="Meijer H.J."/>
            <person name="Morris P."/>
            <person name="Nusbaum C."/>
            <person name="Oome S."/>
            <person name="Phillips A.J."/>
            <person name="van Rooyen D."/>
            <person name="Rzeszutek E."/>
            <person name="Saraiva M."/>
            <person name="Secombes C.J."/>
            <person name="Seidl M.F."/>
            <person name="Snel B."/>
            <person name="Stassen J.H."/>
            <person name="Sykes S."/>
            <person name="Tripathy S."/>
            <person name="van den Berg H."/>
            <person name="Vega-Arreguin J.C."/>
            <person name="Wawra S."/>
            <person name="Young S.K."/>
            <person name="Zeng Q."/>
            <person name="Dieguez-Uribeondo J."/>
            <person name="Russ C."/>
            <person name="Tyler B.M."/>
            <person name="van West P."/>
        </authorList>
    </citation>
    <scope>NUCLEOTIDE SEQUENCE [LARGE SCALE GENOMIC DNA]</scope>
    <source>
        <strain evidence="3 4">CBS 223.65</strain>
    </source>
</reference>
<keyword evidence="1" id="KW-0472">Membrane</keyword>
<dbReference type="KEGG" id="spar:SPRG_02314"/>
<dbReference type="Gene3D" id="3.80.10.10">
    <property type="entry name" value="Ribonuclease Inhibitor"/>
    <property type="match status" value="1"/>
</dbReference>
<keyword evidence="1" id="KW-0812">Transmembrane</keyword>
<dbReference type="VEuPathDB" id="FungiDB:SPRG_02314"/>
<name>A0A067D434_SAPPC</name>
<dbReference type="PANTHER" id="PTHR44329:SF214">
    <property type="entry name" value="PROTEIN KINASE DOMAIN-CONTAINING PROTEIN"/>
    <property type="match status" value="1"/>
</dbReference>
<sequence>MVNRVLDNNRLQTLERFTAPSLRRLSVSGNPFAAPPPIASIFPNLTDVSLARLNLTVYPILAVPLTVATLSLAHNQLRDMPATLPASVQSLDLQHNQISRVQLALTPSSRLLCLGGNPITALYATPAQFALLEKLLHPRSVGPTSSECSPSTPFVSVTTTSDACTGRFRVKRVWGTVPICVVDSYAAIYLPPTPPISQATWLAVLSSFGFLLLVVGGSFVCFYKKRGADADQGKLRMLLDLGDGGLLPPIETVVNDVRRDPIYAPFWIPPDELTPTRVLARGGFGVVFAATFQGHEDVAMKRLLSTRLDDAACVADFMDEIRLCARLFHPNIVRFVGFTSTTLANLSIVTEYMARGDLWHFLLENDVPWHTTEKPLKRRHPSALSSSRSTLVSDDGSLRDEATTSKFSFLVDVVSGLHYLHTLDPPVLHRDVKARNVLLSSDYIAKLTDFGVAREASDVTMTADVGTIAWIAPEVLKGCFYDAKADVYSLGVLMAEMDTREPPYAHLDGDVSALRTRIALLVAANELQPTFSRSMPLALRDLAHQCLTHDPHHRPSIQDVDAAIRVLLL</sequence>
<keyword evidence="3" id="KW-0418">Kinase</keyword>
<dbReference type="InterPro" id="IPR032675">
    <property type="entry name" value="LRR_dom_sf"/>
</dbReference>
<dbReference type="PROSITE" id="PS50011">
    <property type="entry name" value="PROTEIN_KINASE_DOM"/>
    <property type="match status" value="1"/>
</dbReference>
<evidence type="ECO:0000313" key="4">
    <source>
        <dbReference type="Proteomes" id="UP000030745"/>
    </source>
</evidence>
<protein>
    <submittedName>
        <fullName evidence="3">TKL protein kinase</fullName>
    </submittedName>
</protein>
<accession>A0A067D434</accession>
<dbReference type="OrthoDB" id="4062651at2759"/>
<dbReference type="EMBL" id="KK583193">
    <property type="protein sequence ID" value="KDO33506.1"/>
    <property type="molecule type" value="Genomic_DNA"/>
</dbReference>
<gene>
    <name evidence="3" type="ORF">SPRG_02314</name>
</gene>
<keyword evidence="3" id="KW-0808">Transferase</keyword>
<dbReference type="InterPro" id="IPR008271">
    <property type="entry name" value="Ser/Thr_kinase_AS"/>
</dbReference>
<dbReference type="OMA" id="EMDTREP"/>
<dbReference type="RefSeq" id="XP_012196249.1">
    <property type="nucleotide sequence ID" value="XM_012340859.1"/>
</dbReference>
<dbReference type="InterPro" id="IPR051681">
    <property type="entry name" value="Ser/Thr_Kinases-Pseudokinases"/>
</dbReference>
<dbReference type="Gene3D" id="3.30.200.20">
    <property type="entry name" value="Phosphorylase Kinase, domain 1"/>
    <property type="match status" value="1"/>
</dbReference>
<dbReference type="Gene3D" id="1.10.510.10">
    <property type="entry name" value="Transferase(Phosphotransferase) domain 1"/>
    <property type="match status" value="1"/>
</dbReference>
<organism evidence="3 4">
    <name type="scientific">Saprolegnia parasitica (strain CBS 223.65)</name>
    <dbReference type="NCBI Taxonomy" id="695850"/>
    <lineage>
        <taxon>Eukaryota</taxon>
        <taxon>Sar</taxon>
        <taxon>Stramenopiles</taxon>
        <taxon>Oomycota</taxon>
        <taxon>Saprolegniomycetes</taxon>
        <taxon>Saprolegniales</taxon>
        <taxon>Saprolegniaceae</taxon>
        <taxon>Saprolegnia</taxon>
    </lineage>
</organism>
<dbReference type="SMART" id="SM00220">
    <property type="entry name" value="S_TKc"/>
    <property type="match status" value="1"/>
</dbReference>
<dbReference type="STRING" id="695850.A0A067D434"/>